<keyword evidence="2" id="KW-1185">Reference proteome</keyword>
<organism evidence="1 2">
    <name type="scientific">Racocetra persica</name>
    <dbReference type="NCBI Taxonomy" id="160502"/>
    <lineage>
        <taxon>Eukaryota</taxon>
        <taxon>Fungi</taxon>
        <taxon>Fungi incertae sedis</taxon>
        <taxon>Mucoromycota</taxon>
        <taxon>Glomeromycotina</taxon>
        <taxon>Glomeromycetes</taxon>
        <taxon>Diversisporales</taxon>
        <taxon>Gigasporaceae</taxon>
        <taxon>Racocetra</taxon>
    </lineage>
</organism>
<dbReference type="EMBL" id="CAJVQC010174659">
    <property type="protein sequence ID" value="CAG8851171.1"/>
    <property type="molecule type" value="Genomic_DNA"/>
</dbReference>
<comment type="caution">
    <text evidence="1">The sequence shown here is derived from an EMBL/GenBank/DDBJ whole genome shotgun (WGS) entry which is preliminary data.</text>
</comment>
<name>A0ACA9T0K8_9GLOM</name>
<reference evidence="1" key="1">
    <citation type="submission" date="2021-06" db="EMBL/GenBank/DDBJ databases">
        <authorList>
            <person name="Kallberg Y."/>
            <person name="Tangrot J."/>
            <person name="Rosling A."/>
        </authorList>
    </citation>
    <scope>NUCLEOTIDE SEQUENCE</scope>
    <source>
        <strain evidence="1">MA461A</strain>
    </source>
</reference>
<accession>A0ACA9T0K8</accession>
<gene>
    <name evidence="1" type="ORF">RPERSI_LOCUS36442</name>
</gene>
<protein>
    <submittedName>
        <fullName evidence="1">8581_t:CDS:1</fullName>
    </submittedName>
</protein>
<sequence>EFIIVVCYVTNKSILNHYQRRVQSCFETLHSIVRPRLKPSKRVPIKQSLEVFNSPISKCLSVSSWGS</sequence>
<feature type="non-terminal residue" evidence="1">
    <location>
        <position position="1"/>
    </location>
</feature>
<proteinExistence type="predicted"/>
<evidence type="ECO:0000313" key="1">
    <source>
        <dbReference type="EMBL" id="CAG8851171.1"/>
    </source>
</evidence>
<dbReference type="Proteomes" id="UP000789920">
    <property type="component" value="Unassembled WGS sequence"/>
</dbReference>
<evidence type="ECO:0000313" key="2">
    <source>
        <dbReference type="Proteomes" id="UP000789920"/>
    </source>
</evidence>
<feature type="non-terminal residue" evidence="1">
    <location>
        <position position="67"/>
    </location>
</feature>